<keyword evidence="2" id="KW-0238">DNA-binding</keyword>
<dbReference type="EMBL" id="JBITDC010000043">
    <property type="protein sequence ID" value="MFI5682173.1"/>
    <property type="molecule type" value="Genomic_DNA"/>
</dbReference>
<dbReference type="InterPro" id="IPR002577">
    <property type="entry name" value="HTH_HxlR"/>
</dbReference>
<accession>A0ABW7YMA0</accession>
<dbReference type="InterPro" id="IPR036390">
    <property type="entry name" value="WH_DNA-bd_sf"/>
</dbReference>
<dbReference type="Pfam" id="PF01638">
    <property type="entry name" value="HxlR"/>
    <property type="match status" value="1"/>
</dbReference>
<dbReference type="PANTHER" id="PTHR33204:SF29">
    <property type="entry name" value="TRANSCRIPTIONAL REGULATOR"/>
    <property type="match status" value="1"/>
</dbReference>
<comment type="caution">
    <text evidence="5">The sequence shown here is derived from an EMBL/GenBank/DDBJ whole genome shotgun (WGS) entry which is preliminary data.</text>
</comment>
<dbReference type="RefSeq" id="WP_398663425.1">
    <property type="nucleotide sequence ID" value="NZ_JBITDC010000043.1"/>
</dbReference>
<dbReference type="Proteomes" id="UP001612415">
    <property type="component" value="Unassembled WGS sequence"/>
</dbReference>
<gene>
    <name evidence="5" type="ORF">ACIA8P_47920</name>
</gene>
<evidence type="ECO:0000313" key="5">
    <source>
        <dbReference type="EMBL" id="MFI5682173.1"/>
    </source>
</evidence>
<keyword evidence="1" id="KW-0805">Transcription regulation</keyword>
<evidence type="ECO:0000259" key="4">
    <source>
        <dbReference type="PROSITE" id="PS51118"/>
    </source>
</evidence>
<reference evidence="5 6" key="1">
    <citation type="submission" date="2024-10" db="EMBL/GenBank/DDBJ databases">
        <title>The Natural Products Discovery Center: Release of the First 8490 Sequenced Strains for Exploring Actinobacteria Biosynthetic Diversity.</title>
        <authorList>
            <person name="Kalkreuter E."/>
            <person name="Kautsar S.A."/>
            <person name="Yang D."/>
            <person name="Bader C.D."/>
            <person name="Teijaro C.N."/>
            <person name="Fluegel L."/>
            <person name="Davis C.M."/>
            <person name="Simpson J.R."/>
            <person name="Lauterbach L."/>
            <person name="Steele A.D."/>
            <person name="Gui C."/>
            <person name="Meng S."/>
            <person name="Li G."/>
            <person name="Viehrig K."/>
            <person name="Ye F."/>
            <person name="Su P."/>
            <person name="Kiefer A.F."/>
            <person name="Nichols A."/>
            <person name="Cepeda A.J."/>
            <person name="Yan W."/>
            <person name="Fan B."/>
            <person name="Jiang Y."/>
            <person name="Adhikari A."/>
            <person name="Zheng C.-J."/>
            <person name="Schuster L."/>
            <person name="Cowan T.M."/>
            <person name="Smanski M.J."/>
            <person name="Chevrette M.G."/>
            <person name="De Carvalho L.P.S."/>
            <person name="Shen B."/>
        </authorList>
    </citation>
    <scope>NUCLEOTIDE SEQUENCE [LARGE SCALE GENOMIC DNA]</scope>
    <source>
        <strain evidence="5 6">NPDC051599</strain>
    </source>
</reference>
<feature type="domain" description="HTH hxlR-type" evidence="4">
    <location>
        <begin position="21"/>
        <end position="119"/>
    </location>
</feature>
<evidence type="ECO:0000256" key="2">
    <source>
        <dbReference type="ARBA" id="ARBA00023125"/>
    </source>
</evidence>
<keyword evidence="6" id="KW-1185">Reference proteome</keyword>
<dbReference type="PANTHER" id="PTHR33204">
    <property type="entry name" value="TRANSCRIPTIONAL REGULATOR, MARR FAMILY"/>
    <property type="match status" value="1"/>
</dbReference>
<name>A0ABW7YMA0_STRCE</name>
<keyword evidence="3" id="KW-0804">Transcription</keyword>
<proteinExistence type="predicted"/>
<organism evidence="5 6">
    <name type="scientific">Streptomyces cellulosae</name>
    <dbReference type="NCBI Taxonomy" id="1968"/>
    <lineage>
        <taxon>Bacteria</taxon>
        <taxon>Bacillati</taxon>
        <taxon>Actinomycetota</taxon>
        <taxon>Actinomycetes</taxon>
        <taxon>Kitasatosporales</taxon>
        <taxon>Streptomycetaceae</taxon>
        <taxon>Streptomyces</taxon>
    </lineage>
</organism>
<dbReference type="InterPro" id="IPR036388">
    <property type="entry name" value="WH-like_DNA-bd_sf"/>
</dbReference>
<evidence type="ECO:0000256" key="1">
    <source>
        <dbReference type="ARBA" id="ARBA00023015"/>
    </source>
</evidence>
<protein>
    <submittedName>
        <fullName evidence="5">Winged helix-turn-helix transcriptional regulator</fullName>
    </submittedName>
</protein>
<dbReference type="Gene3D" id="1.10.10.10">
    <property type="entry name" value="Winged helix-like DNA-binding domain superfamily/Winged helix DNA-binding domain"/>
    <property type="match status" value="1"/>
</dbReference>
<evidence type="ECO:0000256" key="3">
    <source>
        <dbReference type="ARBA" id="ARBA00023163"/>
    </source>
</evidence>
<dbReference type="PROSITE" id="PS51118">
    <property type="entry name" value="HTH_HXLR"/>
    <property type="match status" value="1"/>
</dbReference>
<evidence type="ECO:0000313" key="6">
    <source>
        <dbReference type="Proteomes" id="UP001612415"/>
    </source>
</evidence>
<dbReference type="SUPFAM" id="SSF46785">
    <property type="entry name" value="Winged helix' DNA-binding domain"/>
    <property type="match status" value="1"/>
</dbReference>
<sequence>MDLRENCGGAILSVRLRPTHCGLDAAMEVISGKWKVVILWALSQQHHRFGELRRAIPDVSEKVLIQHLRELEADGIVHRETYDVTPMRVEYSLTPEGVALNDALKPLGAWGRAHLPIQV</sequence>